<evidence type="ECO:0000313" key="1">
    <source>
        <dbReference type="EMBL" id="ANS74108.1"/>
    </source>
</evidence>
<sequence>MSADGFLKQWMLEWAPEEARQADIYLLEGKESGGNWFPIPSGMLLADSGLQEGAFLRVKNIYSTVPVSVPEESSLPLFRERDV</sequence>
<reference evidence="1 2" key="1">
    <citation type="submission" date="2016-01" db="EMBL/GenBank/DDBJ databases">
        <title>Complete Genome Sequence of Paenibacillus yonginensis DCY84, a novel Plant Growth-Promoting Bacteria with Elicitation of Induced Systemic Resistance.</title>
        <authorList>
            <person name="Kim Y.J."/>
            <person name="Yang D.C."/>
            <person name="Sukweenadhi J."/>
        </authorList>
    </citation>
    <scope>NUCLEOTIDE SEQUENCE [LARGE SCALE GENOMIC DNA]</scope>
    <source>
        <strain evidence="1 2">DCY84</strain>
    </source>
</reference>
<name>A0A1B1MY54_9BACL</name>
<keyword evidence="2" id="KW-1185">Reference proteome</keyword>
<dbReference type="STRING" id="1462996.AWM70_05555"/>
<accession>A0A1B1MY54</accession>
<dbReference type="AlphaFoldDB" id="A0A1B1MY54"/>
<proteinExistence type="predicted"/>
<evidence type="ECO:0000313" key="2">
    <source>
        <dbReference type="Proteomes" id="UP000092573"/>
    </source>
</evidence>
<gene>
    <name evidence="1" type="ORF">AWM70_05555</name>
</gene>
<dbReference type="Proteomes" id="UP000092573">
    <property type="component" value="Chromosome"/>
</dbReference>
<protein>
    <submittedName>
        <fullName evidence="1">Uncharacterized protein</fullName>
    </submittedName>
</protein>
<organism evidence="1 2">
    <name type="scientific">Paenibacillus yonginensis</name>
    <dbReference type="NCBI Taxonomy" id="1462996"/>
    <lineage>
        <taxon>Bacteria</taxon>
        <taxon>Bacillati</taxon>
        <taxon>Bacillota</taxon>
        <taxon>Bacilli</taxon>
        <taxon>Bacillales</taxon>
        <taxon>Paenibacillaceae</taxon>
        <taxon>Paenibacillus</taxon>
    </lineage>
</organism>
<dbReference type="EMBL" id="CP014167">
    <property type="protein sequence ID" value="ANS74108.1"/>
    <property type="molecule type" value="Genomic_DNA"/>
</dbReference>
<dbReference type="KEGG" id="pyg:AWM70_05555"/>